<accession>A0A2M7TB05</accession>
<dbReference type="GO" id="GO:0016151">
    <property type="term" value="F:nickel cation binding"/>
    <property type="evidence" value="ECO:0007669"/>
    <property type="project" value="InterPro"/>
</dbReference>
<evidence type="ECO:0000313" key="9">
    <source>
        <dbReference type="EMBL" id="PIZ42263.1"/>
    </source>
</evidence>
<dbReference type="Pfam" id="PF02492">
    <property type="entry name" value="cobW"/>
    <property type="match status" value="1"/>
</dbReference>
<evidence type="ECO:0000256" key="3">
    <source>
        <dbReference type="ARBA" id="ARBA00022723"/>
    </source>
</evidence>
<sequence length="219" mass="23829">MEIKVLESIFAANENLADKNAEVFKEKGIFAINLMSSPGAGKTSFILETARRLSGHHKAAVIEGDIASKVDAEKVREHGIETVQINTGGACHLEANMIQKSLEYLDLTGVDLLIIENVGNLVCPADFVLGESARVVILSVPEGDDKPLKYPTIFSSCEVLIINKIDMLALSDFSMERLEDTVRKLNPNVNVIPLSCRTGEGFDAWMGWLEDKLSGALGL</sequence>
<dbReference type="GO" id="GO:0005525">
    <property type="term" value="F:GTP binding"/>
    <property type="evidence" value="ECO:0007669"/>
    <property type="project" value="UniProtKB-KW"/>
</dbReference>
<proteinExistence type="inferred from homology"/>
<dbReference type="NCBIfam" id="TIGR00073">
    <property type="entry name" value="hypB"/>
    <property type="match status" value="1"/>
</dbReference>
<dbReference type="PANTHER" id="PTHR30134">
    <property type="entry name" value="HYDROGENASE PROTEIN ASSEMBLY PROTEIN, NICKEL CHAPERONE"/>
    <property type="match status" value="1"/>
</dbReference>
<name>A0A2M7TB05_9ACTN</name>
<keyword evidence="3" id="KW-0479">Metal-binding</keyword>
<evidence type="ECO:0000256" key="5">
    <source>
        <dbReference type="ARBA" id="ARBA00022801"/>
    </source>
</evidence>
<comment type="caution">
    <text evidence="9">The sequence shown here is derived from an EMBL/GenBank/DDBJ whole genome shotgun (WGS) entry which is preliminary data.</text>
</comment>
<evidence type="ECO:0000313" key="10">
    <source>
        <dbReference type="Proteomes" id="UP000230956"/>
    </source>
</evidence>
<keyword evidence="7" id="KW-0342">GTP-binding</keyword>
<dbReference type="EMBL" id="PFNG01000021">
    <property type="protein sequence ID" value="PIZ42263.1"/>
    <property type="molecule type" value="Genomic_DNA"/>
</dbReference>
<dbReference type="GO" id="GO:0051604">
    <property type="term" value="P:protein maturation"/>
    <property type="evidence" value="ECO:0007669"/>
    <property type="project" value="InterPro"/>
</dbReference>
<organism evidence="9 10">
    <name type="scientific">Candidatus Aquicultor secundus</name>
    <dbReference type="NCBI Taxonomy" id="1973895"/>
    <lineage>
        <taxon>Bacteria</taxon>
        <taxon>Bacillati</taxon>
        <taxon>Actinomycetota</taxon>
        <taxon>Candidatus Aquicultoria</taxon>
        <taxon>Candidatus Aquicultorales</taxon>
        <taxon>Candidatus Aquicultoraceae</taxon>
        <taxon>Candidatus Aquicultor</taxon>
    </lineage>
</organism>
<dbReference type="SUPFAM" id="SSF52540">
    <property type="entry name" value="P-loop containing nucleoside triphosphate hydrolases"/>
    <property type="match status" value="1"/>
</dbReference>
<dbReference type="RefSeq" id="WP_286679045.1">
    <property type="nucleotide sequence ID" value="NZ_MNXI01000122.1"/>
</dbReference>
<dbReference type="InterPro" id="IPR027417">
    <property type="entry name" value="P-loop_NTPase"/>
</dbReference>
<dbReference type="Gene3D" id="3.40.50.300">
    <property type="entry name" value="P-loop containing nucleotide triphosphate hydrolases"/>
    <property type="match status" value="1"/>
</dbReference>
<dbReference type="PIRSF" id="PIRSF005624">
    <property type="entry name" value="Ni-bind_GTPase"/>
    <property type="match status" value="1"/>
</dbReference>
<dbReference type="InterPro" id="IPR003495">
    <property type="entry name" value="CobW/HypB/UreG_nucleotide-bd"/>
</dbReference>
<evidence type="ECO:0000256" key="2">
    <source>
        <dbReference type="ARBA" id="ARBA00022596"/>
    </source>
</evidence>
<reference evidence="10" key="1">
    <citation type="submission" date="2017-09" db="EMBL/GenBank/DDBJ databases">
        <title>Depth-based differentiation of microbial function through sediment-hosted aquifers and enrichment of novel symbionts in the deep terrestrial subsurface.</title>
        <authorList>
            <person name="Probst A.J."/>
            <person name="Ladd B."/>
            <person name="Jarett J.K."/>
            <person name="Geller-Mcgrath D.E."/>
            <person name="Sieber C.M.K."/>
            <person name="Emerson J.B."/>
            <person name="Anantharaman K."/>
            <person name="Thomas B.C."/>
            <person name="Malmstrom R."/>
            <person name="Stieglmeier M."/>
            <person name="Klingl A."/>
            <person name="Woyke T."/>
            <person name="Ryan C.M."/>
            <person name="Banfield J.F."/>
        </authorList>
    </citation>
    <scope>NUCLEOTIDE SEQUENCE [LARGE SCALE GENOMIC DNA]</scope>
</reference>
<dbReference type="GO" id="GO:0003924">
    <property type="term" value="F:GTPase activity"/>
    <property type="evidence" value="ECO:0007669"/>
    <property type="project" value="InterPro"/>
</dbReference>
<evidence type="ECO:0000259" key="8">
    <source>
        <dbReference type="Pfam" id="PF02492"/>
    </source>
</evidence>
<evidence type="ECO:0000256" key="6">
    <source>
        <dbReference type="ARBA" id="ARBA00022833"/>
    </source>
</evidence>
<keyword evidence="6" id="KW-0862">Zinc</keyword>
<feature type="domain" description="CobW/HypB/UreG nucleotide-binding" evidence="8">
    <location>
        <begin position="32"/>
        <end position="192"/>
    </location>
</feature>
<keyword evidence="2" id="KW-0533">Nickel</keyword>
<dbReference type="CDD" id="cd05390">
    <property type="entry name" value="HypB"/>
    <property type="match status" value="1"/>
</dbReference>
<dbReference type="PANTHER" id="PTHR30134:SF2">
    <property type="entry name" value="HYDROGENASE MATURATION FACTOR HYPB"/>
    <property type="match status" value="1"/>
</dbReference>
<dbReference type="Proteomes" id="UP000230956">
    <property type="component" value="Unassembled WGS sequence"/>
</dbReference>
<gene>
    <name evidence="9" type="primary">hypB</name>
    <name evidence="9" type="ORF">COY37_00755</name>
</gene>
<comment type="similarity">
    <text evidence="1">Belongs to the SIMIBI class G3E GTPase family. HypB/HupM subfamily.</text>
</comment>
<dbReference type="AlphaFoldDB" id="A0A2M7TB05"/>
<dbReference type="GO" id="GO:0008270">
    <property type="term" value="F:zinc ion binding"/>
    <property type="evidence" value="ECO:0007669"/>
    <property type="project" value="TreeGrafter"/>
</dbReference>
<evidence type="ECO:0000256" key="7">
    <source>
        <dbReference type="ARBA" id="ARBA00023134"/>
    </source>
</evidence>
<evidence type="ECO:0000256" key="1">
    <source>
        <dbReference type="ARBA" id="ARBA00006211"/>
    </source>
</evidence>
<dbReference type="InterPro" id="IPR004392">
    <property type="entry name" value="Hyd_mat_HypB"/>
</dbReference>
<keyword evidence="5" id="KW-0378">Hydrolase</keyword>
<evidence type="ECO:0000256" key="4">
    <source>
        <dbReference type="ARBA" id="ARBA00022741"/>
    </source>
</evidence>
<keyword evidence="4" id="KW-0547">Nucleotide-binding</keyword>
<protein>
    <submittedName>
        <fullName evidence="9">Hydrogenase accessory protein HypB</fullName>
    </submittedName>
</protein>